<sequence length="78" mass="9254">MQKVVSGMEHAKDSIDFNDLRQSFSKSEDAYFLWFTLNLKRPMNSFIDDISSRVKFYYRRSAMLVPQEKLRPKEAANE</sequence>
<dbReference type="Proteomes" id="UP000019062">
    <property type="component" value="Unassembled WGS sequence"/>
</dbReference>
<evidence type="ECO:0000313" key="2">
    <source>
        <dbReference type="Proteomes" id="UP000019062"/>
    </source>
</evidence>
<dbReference type="AlphaFoldDB" id="W4F3V6"/>
<comment type="caution">
    <text evidence="1">The sequence shown here is derived from an EMBL/GenBank/DDBJ whole genome shotgun (WGS) entry which is preliminary data.</text>
</comment>
<proteinExistence type="predicted"/>
<accession>W4F3V6</accession>
<reference evidence="1 2" key="1">
    <citation type="journal article" date="2014" name="BMC Genomics">
        <title>Genomic comparison of sporeforming bacilli isolated from milk.</title>
        <authorList>
            <person name="Moreno Switt A.I."/>
            <person name="Andrus A.D."/>
            <person name="Ranieri M.L."/>
            <person name="Orsi R.H."/>
            <person name="Ivy R."/>
            <person name="den Bakker H.C."/>
            <person name="Martin N.H."/>
            <person name="Wiedmann M."/>
            <person name="Boor K.J."/>
        </authorList>
    </citation>
    <scope>NUCLEOTIDE SEQUENCE [LARGE SCALE GENOMIC DNA]</scope>
    <source>
        <strain evidence="1 2">FSL R5-213</strain>
    </source>
</reference>
<dbReference type="RefSeq" id="WP_038182651.1">
    <property type="nucleotide sequence ID" value="NZ_ASQA01000013.1"/>
</dbReference>
<evidence type="ECO:0000313" key="1">
    <source>
        <dbReference type="EMBL" id="ETT86741.1"/>
    </source>
</evidence>
<protein>
    <submittedName>
        <fullName evidence="1">Uncharacterized protein</fullName>
    </submittedName>
</protein>
<dbReference type="EMBL" id="ASQA01000013">
    <property type="protein sequence ID" value="ETT86741.1"/>
    <property type="molecule type" value="Genomic_DNA"/>
</dbReference>
<gene>
    <name evidence="1" type="ORF">C176_08512</name>
</gene>
<keyword evidence="2" id="KW-1185">Reference proteome</keyword>
<name>W4F3V6_9BACL</name>
<organism evidence="1 2">
    <name type="scientific">Viridibacillus arenosi FSL R5-213</name>
    <dbReference type="NCBI Taxonomy" id="1227360"/>
    <lineage>
        <taxon>Bacteria</taxon>
        <taxon>Bacillati</taxon>
        <taxon>Bacillota</taxon>
        <taxon>Bacilli</taxon>
        <taxon>Bacillales</taxon>
        <taxon>Caryophanaceae</taxon>
        <taxon>Viridibacillus</taxon>
    </lineage>
</organism>